<dbReference type="OrthoDB" id="4072855at2759"/>
<dbReference type="EMBL" id="JABBWE010000002">
    <property type="protein sequence ID" value="KAG1806819.1"/>
    <property type="molecule type" value="Genomic_DNA"/>
</dbReference>
<sequence length="199" mass="21702">MRTVQIMISSPAKRLLTEDERISRIGSEIQRNDATPSDVTASIRNAAMRVRKNVLEGYRTQPSAPSTPNSSPTKCTSTSRVEEEPYPWPNDTLRQVFASATSGKYTPTSSPAKRRRSESSDDISSDSESSNEHMDVERPMKPLRTSGGTLMAAIGLPHVLTSLPGGAEMTRGQKCPVVQEHDAYSIMDVVGSASHIAQR</sequence>
<keyword evidence="3" id="KW-1185">Reference proteome</keyword>
<dbReference type="AlphaFoldDB" id="A0A9P7DZH6"/>
<accession>A0A9P7DZH6</accession>
<reference evidence="2" key="1">
    <citation type="journal article" date="2020" name="New Phytol.">
        <title>Comparative genomics reveals dynamic genome evolution in host specialist ectomycorrhizal fungi.</title>
        <authorList>
            <person name="Lofgren L.A."/>
            <person name="Nguyen N.H."/>
            <person name="Vilgalys R."/>
            <person name="Ruytinx J."/>
            <person name="Liao H.L."/>
            <person name="Branco S."/>
            <person name="Kuo A."/>
            <person name="LaButti K."/>
            <person name="Lipzen A."/>
            <person name="Andreopoulos W."/>
            <person name="Pangilinan J."/>
            <person name="Riley R."/>
            <person name="Hundley H."/>
            <person name="Na H."/>
            <person name="Barry K."/>
            <person name="Grigoriev I.V."/>
            <person name="Stajich J.E."/>
            <person name="Kennedy P.G."/>
        </authorList>
    </citation>
    <scope>NUCLEOTIDE SEQUENCE</scope>
    <source>
        <strain evidence="2">S12</strain>
    </source>
</reference>
<evidence type="ECO:0000256" key="1">
    <source>
        <dbReference type="SAM" id="MobiDB-lite"/>
    </source>
</evidence>
<feature type="compositionally biased region" description="Low complexity" evidence="1">
    <location>
        <begin position="60"/>
        <end position="73"/>
    </location>
</feature>
<dbReference type="GeneID" id="64604096"/>
<feature type="compositionally biased region" description="Basic and acidic residues" evidence="1">
    <location>
        <begin position="130"/>
        <end position="140"/>
    </location>
</feature>
<dbReference type="Proteomes" id="UP000719766">
    <property type="component" value="Unassembled WGS sequence"/>
</dbReference>
<comment type="caution">
    <text evidence="2">The sequence shown here is derived from an EMBL/GenBank/DDBJ whole genome shotgun (WGS) entry which is preliminary data.</text>
</comment>
<dbReference type="RefSeq" id="XP_041167290.1">
    <property type="nucleotide sequence ID" value="XM_041310332.1"/>
</dbReference>
<evidence type="ECO:0000313" key="3">
    <source>
        <dbReference type="Proteomes" id="UP000719766"/>
    </source>
</evidence>
<feature type="region of interest" description="Disordered" evidence="1">
    <location>
        <begin position="57"/>
        <end position="146"/>
    </location>
</feature>
<proteinExistence type="predicted"/>
<name>A0A9P7DZH6_9AGAM</name>
<protein>
    <submittedName>
        <fullName evidence="2">Uncharacterized protein</fullName>
    </submittedName>
</protein>
<organism evidence="2 3">
    <name type="scientific">Suillus plorans</name>
    <dbReference type="NCBI Taxonomy" id="116603"/>
    <lineage>
        <taxon>Eukaryota</taxon>
        <taxon>Fungi</taxon>
        <taxon>Dikarya</taxon>
        <taxon>Basidiomycota</taxon>
        <taxon>Agaricomycotina</taxon>
        <taxon>Agaricomycetes</taxon>
        <taxon>Agaricomycetidae</taxon>
        <taxon>Boletales</taxon>
        <taxon>Suillineae</taxon>
        <taxon>Suillaceae</taxon>
        <taxon>Suillus</taxon>
    </lineage>
</organism>
<feature type="compositionally biased region" description="Polar residues" evidence="1">
    <location>
        <begin position="98"/>
        <end position="111"/>
    </location>
</feature>
<evidence type="ECO:0000313" key="2">
    <source>
        <dbReference type="EMBL" id="KAG1806819.1"/>
    </source>
</evidence>
<gene>
    <name evidence="2" type="ORF">HD556DRAFT_344433</name>
</gene>